<dbReference type="InterPro" id="IPR011053">
    <property type="entry name" value="Single_hybrid_motif"/>
</dbReference>
<dbReference type="Gene3D" id="1.10.287.470">
    <property type="entry name" value="Helix hairpin bin"/>
    <property type="match status" value="2"/>
</dbReference>
<evidence type="ECO:0000256" key="1">
    <source>
        <dbReference type="SAM" id="Coils"/>
    </source>
</evidence>
<dbReference type="AlphaFoldDB" id="A0A4R6WNB6"/>
<dbReference type="Proteomes" id="UP000295292">
    <property type="component" value="Unassembled WGS sequence"/>
</dbReference>
<dbReference type="PANTHER" id="PTHR30438">
    <property type="entry name" value="36 KDA ANTIGEN-RELATED"/>
    <property type="match status" value="1"/>
</dbReference>
<accession>A0A4R6WNB6</accession>
<dbReference type="EMBL" id="SNYV01000011">
    <property type="protein sequence ID" value="TDQ80282.1"/>
    <property type="molecule type" value="Genomic_DNA"/>
</dbReference>
<evidence type="ECO:0000313" key="3">
    <source>
        <dbReference type="Proteomes" id="UP000295292"/>
    </source>
</evidence>
<reference evidence="2 3" key="1">
    <citation type="submission" date="2019-03" db="EMBL/GenBank/DDBJ databases">
        <title>Genomic Encyclopedia of Archaeal and Bacterial Type Strains, Phase II (KMG-II): from individual species to whole genera.</title>
        <authorList>
            <person name="Goeker M."/>
        </authorList>
    </citation>
    <scope>NUCLEOTIDE SEQUENCE [LARGE SCALE GENOMIC DNA]</scope>
    <source>
        <strain evidence="2 3">DSM 28353</strain>
    </source>
</reference>
<dbReference type="PANTHER" id="PTHR30438:SF2">
    <property type="entry name" value="MEMBRANE PROTEIN"/>
    <property type="match status" value="1"/>
</dbReference>
<organism evidence="2 3">
    <name type="scientific">Sphingobacterium yanglingense</name>
    <dbReference type="NCBI Taxonomy" id="1437280"/>
    <lineage>
        <taxon>Bacteria</taxon>
        <taxon>Pseudomonadati</taxon>
        <taxon>Bacteroidota</taxon>
        <taxon>Sphingobacteriia</taxon>
        <taxon>Sphingobacteriales</taxon>
        <taxon>Sphingobacteriaceae</taxon>
        <taxon>Sphingobacterium</taxon>
    </lineage>
</organism>
<dbReference type="RefSeq" id="WP_133584017.1">
    <property type="nucleotide sequence ID" value="NZ_SNYV01000011.1"/>
</dbReference>
<proteinExistence type="predicted"/>
<keyword evidence="1" id="KW-0175">Coiled coil</keyword>
<feature type="coiled-coil region" evidence="1">
    <location>
        <begin position="102"/>
        <end position="129"/>
    </location>
</feature>
<comment type="caution">
    <text evidence="2">The sequence shown here is derived from an EMBL/GenBank/DDBJ whole genome shotgun (WGS) entry which is preliminary data.</text>
</comment>
<sequence>MKNTFYIAFVALLVQGCSNKDGKQQKSLEGKIERDQISVTTKIPGKIHQILVEEGQLVHKGDTLIILELPEVDAKSVQAQGALEAAQAQYDMAVKGATDGQLTQLNAKVAGLKEQYDFAQKSLDRMKNLLRDSLVAQQKYDEIYAKYQGAKNQYLAAQAELADVKNGARIEQQKMALGQKERAIGAVSEVNVAAKERYVIAPQDMSIETINLKVGELALAGYSLASGYVSDGAYFRVTIPESRIKDFQKGAIKTLAIPYLDNKTLSAQVETIKSLSNYASISTAYPDFEQQETLFEVRLRPTSAADDKELLTKATFIVKDEK</sequence>
<gene>
    <name evidence="2" type="ORF">CLV99_1739</name>
</gene>
<dbReference type="SUPFAM" id="SSF51230">
    <property type="entry name" value="Single hybrid motif"/>
    <property type="match status" value="1"/>
</dbReference>
<dbReference type="Gene3D" id="2.40.50.100">
    <property type="match status" value="1"/>
</dbReference>
<keyword evidence="3" id="KW-1185">Reference proteome</keyword>
<protein>
    <submittedName>
        <fullName evidence="2">HlyD family secretion protein</fullName>
    </submittedName>
</protein>
<dbReference type="GO" id="GO:0005886">
    <property type="term" value="C:plasma membrane"/>
    <property type="evidence" value="ECO:0007669"/>
    <property type="project" value="TreeGrafter"/>
</dbReference>
<dbReference type="OrthoDB" id="9798190at2"/>
<name>A0A4R6WNB6_9SPHI</name>
<dbReference type="PROSITE" id="PS51257">
    <property type="entry name" value="PROKAR_LIPOPROTEIN"/>
    <property type="match status" value="1"/>
</dbReference>
<evidence type="ECO:0000313" key="2">
    <source>
        <dbReference type="EMBL" id="TDQ80282.1"/>
    </source>
</evidence>